<protein>
    <submittedName>
        <fullName evidence="7">LysE family translocator</fullName>
    </submittedName>
</protein>
<dbReference type="GO" id="GO:0005886">
    <property type="term" value="C:plasma membrane"/>
    <property type="evidence" value="ECO:0007669"/>
    <property type="project" value="UniProtKB-SubCell"/>
</dbReference>
<reference evidence="7 8" key="1">
    <citation type="submission" date="2018-10" db="EMBL/GenBank/DDBJ databases">
        <authorList>
            <person name="Jung H.S."/>
            <person name="Jeon C.O."/>
        </authorList>
    </citation>
    <scope>NUCLEOTIDE SEQUENCE [LARGE SCALE GENOMIC DNA]</scope>
    <source>
        <strain evidence="7 8">MA-7-27</strain>
    </source>
</reference>
<evidence type="ECO:0000256" key="1">
    <source>
        <dbReference type="ARBA" id="ARBA00004651"/>
    </source>
</evidence>
<gene>
    <name evidence="7" type="ORF">D9R08_04150</name>
</gene>
<proteinExistence type="predicted"/>
<organism evidence="7 8">
    <name type="scientific">Rhodophyticola porphyridii</name>
    <dbReference type="NCBI Taxonomy" id="1852017"/>
    <lineage>
        <taxon>Bacteria</taxon>
        <taxon>Pseudomonadati</taxon>
        <taxon>Pseudomonadota</taxon>
        <taxon>Alphaproteobacteria</taxon>
        <taxon>Rhodobacterales</taxon>
        <taxon>Roseobacteraceae</taxon>
        <taxon>Rhodophyticola</taxon>
    </lineage>
</organism>
<evidence type="ECO:0000256" key="4">
    <source>
        <dbReference type="ARBA" id="ARBA00022989"/>
    </source>
</evidence>
<dbReference type="EMBL" id="RCNT01000001">
    <property type="protein sequence ID" value="RMA44101.1"/>
    <property type="molecule type" value="Genomic_DNA"/>
</dbReference>
<evidence type="ECO:0000313" key="7">
    <source>
        <dbReference type="EMBL" id="RMA44101.1"/>
    </source>
</evidence>
<evidence type="ECO:0000256" key="3">
    <source>
        <dbReference type="ARBA" id="ARBA00022692"/>
    </source>
</evidence>
<dbReference type="AlphaFoldDB" id="A0A3L9Y5V9"/>
<evidence type="ECO:0000256" key="2">
    <source>
        <dbReference type="ARBA" id="ARBA00022475"/>
    </source>
</evidence>
<keyword evidence="8" id="KW-1185">Reference proteome</keyword>
<name>A0A3L9Y5V9_9RHOB</name>
<dbReference type="RefSeq" id="WP_121896690.1">
    <property type="nucleotide sequence ID" value="NZ_RCNT01000001.1"/>
</dbReference>
<keyword evidence="2" id="KW-1003">Cell membrane</keyword>
<dbReference type="GO" id="GO:0015171">
    <property type="term" value="F:amino acid transmembrane transporter activity"/>
    <property type="evidence" value="ECO:0007669"/>
    <property type="project" value="TreeGrafter"/>
</dbReference>
<evidence type="ECO:0000256" key="5">
    <source>
        <dbReference type="ARBA" id="ARBA00023136"/>
    </source>
</evidence>
<dbReference type="Proteomes" id="UP000281343">
    <property type="component" value="Unassembled WGS sequence"/>
</dbReference>
<accession>A0A3L9Y5V9</accession>
<keyword evidence="5 6" id="KW-0472">Membrane</keyword>
<sequence>MAGRQAGVALVLGVATGSCIWSAVAAGGMSAIILASEWAIVGLRFAAAAYLGWLAFKPARAAFRTRAVNGTQPNPRTTGSYMRGLLIHLTNPKAILFFGALYAFGLQVGATTGTVLLTTGAVVLQSILIFVGLAVMFSHPPVAEGTAVFGEPSRAFSLPSSGRRQQVFC</sequence>
<comment type="subcellular location">
    <subcellularLocation>
        <location evidence="1">Cell membrane</location>
        <topology evidence="1">Multi-pass membrane protein</topology>
    </subcellularLocation>
</comment>
<dbReference type="PANTHER" id="PTHR30086:SF19">
    <property type="entry name" value="THREONINE EFFLUX PROTEIN"/>
    <property type="match status" value="1"/>
</dbReference>
<feature type="transmembrane region" description="Helical" evidence="6">
    <location>
        <begin position="85"/>
        <end position="104"/>
    </location>
</feature>
<evidence type="ECO:0000256" key="6">
    <source>
        <dbReference type="SAM" id="Phobius"/>
    </source>
</evidence>
<comment type="caution">
    <text evidence="7">The sequence shown here is derived from an EMBL/GenBank/DDBJ whole genome shotgun (WGS) entry which is preliminary data.</text>
</comment>
<keyword evidence="3 6" id="KW-0812">Transmembrane</keyword>
<dbReference type="InterPro" id="IPR001123">
    <property type="entry name" value="LeuE-type"/>
</dbReference>
<dbReference type="OrthoDB" id="7659099at2"/>
<evidence type="ECO:0000313" key="8">
    <source>
        <dbReference type="Proteomes" id="UP000281343"/>
    </source>
</evidence>
<dbReference type="PANTHER" id="PTHR30086">
    <property type="entry name" value="ARGININE EXPORTER PROTEIN ARGO"/>
    <property type="match status" value="1"/>
</dbReference>
<feature type="transmembrane region" description="Helical" evidence="6">
    <location>
        <begin position="35"/>
        <end position="56"/>
    </location>
</feature>
<dbReference type="PROSITE" id="PS51257">
    <property type="entry name" value="PROKAR_LIPOPROTEIN"/>
    <property type="match status" value="1"/>
</dbReference>
<dbReference type="Pfam" id="PF01810">
    <property type="entry name" value="LysE"/>
    <property type="match status" value="1"/>
</dbReference>
<keyword evidence="4 6" id="KW-1133">Transmembrane helix</keyword>
<feature type="transmembrane region" description="Helical" evidence="6">
    <location>
        <begin position="116"/>
        <end position="137"/>
    </location>
</feature>